<dbReference type="CDD" id="cd04688">
    <property type="entry name" value="NUDIX_Hydrolase"/>
    <property type="match status" value="1"/>
</dbReference>
<dbReference type="Pfam" id="PF00293">
    <property type="entry name" value="NUDIX"/>
    <property type="match status" value="1"/>
</dbReference>
<evidence type="ECO:0000259" key="3">
    <source>
        <dbReference type="PROSITE" id="PS51462"/>
    </source>
</evidence>
<accession>A0A1Q5PNY1</accession>
<keyword evidence="2" id="KW-0378">Hydrolase</keyword>
<dbReference type="Proteomes" id="UP000186465">
    <property type="component" value="Unassembled WGS sequence"/>
</dbReference>
<keyword evidence="5" id="KW-1185">Reference proteome</keyword>
<dbReference type="Gene3D" id="3.90.79.10">
    <property type="entry name" value="Nucleoside Triphosphate Pyrophosphohydrolase"/>
    <property type="match status" value="1"/>
</dbReference>
<comment type="caution">
    <text evidence="4">The sequence shown here is derived from an EMBL/GenBank/DDBJ whole genome shotgun (WGS) entry which is preliminary data.</text>
</comment>
<dbReference type="PANTHER" id="PTHR43046">
    <property type="entry name" value="GDP-MANNOSE MANNOSYL HYDROLASE"/>
    <property type="match status" value="1"/>
</dbReference>
<organism evidence="4 5">
    <name type="scientific">Boudabousia marimammalium</name>
    <dbReference type="NCBI Taxonomy" id="156892"/>
    <lineage>
        <taxon>Bacteria</taxon>
        <taxon>Bacillati</taxon>
        <taxon>Actinomycetota</taxon>
        <taxon>Actinomycetes</taxon>
        <taxon>Actinomycetales</taxon>
        <taxon>Actinomycetaceae</taxon>
        <taxon>Boudabousia</taxon>
    </lineage>
</organism>
<sequence length="183" mass="20893">MPKQNSHQSLDLVWEEAAVGGADSFRLRSAALLIHAQQILLVHNLVHDFYYTVGGAVRHGESSLEAVAREVREETGLTLRHSRLVFLYEVFYQDQLSESDLRCHEINLFYLHELTQEERTRVDAKIHETKSGSERGLDLPSGETLEWLDFAALSDKVVFPSFLPDRLLRPLPEQFEHVVEGAN</sequence>
<dbReference type="InterPro" id="IPR020084">
    <property type="entry name" value="NUDIX_hydrolase_CS"/>
</dbReference>
<evidence type="ECO:0000256" key="2">
    <source>
        <dbReference type="ARBA" id="ARBA00022801"/>
    </source>
</evidence>
<dbReference type="AlphaFoldDB" id="A0A1Q5PNY1"/>
<dbReference type="GO" id="GO:0016787">
    <property type="term" value="F:hydrolase activity"/>
    <property type="evidence" value="ECO:0007669"/>
    <property type="project" value="UniProtKB-KW"/>
</dbReference>
<dbReference type="RefSeq" id="WP_075361523.1">
    <property type="nucleotide sequence ID" value="NZ_MPDM01000004.1"/>
</dbReference>
<proteinExistence type="predicted"/>
<evidence type="ECO:0000313" key="4">
    <source>
        <dbReference type="EMBL" id="OKL49284.1"/>
    </source>
</evidence>
<dbReference type="SUPFAM" id="SSF55811">
    <property type="entry name" value="Nudix"/>
    <property type="match status" value="1"/>
</dbReference>
<dbReference type="OrthoDB" id="9804442at2"/>
<dbReference type="EMBL" id="MPDM01000004">
    <property type="protein sequence ID" value="OKL49284.1"/>
    <property type="molecule type" value="Genomic_DNA"/>
</dbReference>
<dbReference type="PANTHER" id="PTHR43046:SF14">
    <property type="entry name" value="MUTT_NUDIX FAMILY PROTEIN"/>
    <property type="match status" value="1"/>
</dbReference>
<evidence type="ECO:0000256" key="1">
    <source>
        <dbReference type="ARBA" id="ARBA00001946"/>
    </source>
</evidence>
<dbReference type="STRING" id="156892.BM477_04690"/>
<protein>
    <recommendedName>
        <fullName evidence="3">Nudix hydrolase domain-containing protein</fullName>
    </recommendedName>
</protein>
<dbReference type="PROSITE" id="PS00893">
    <property type="entry name" value="NUDIX_BOX"/>
    <property type="match status" value="1"/>
</dbReference>
<dbReference type="InterPro" id="IPR015797">
    <property type="entry name" value="NUDIX_hydrolase-like_dom_sf"/>
</dbReference>
<comment type="cofactor">
    <cofactor evidence="1">
        <name>Mg(2+)</name>
        <dbReference type="ChEBI" id="CHEBI:18420"/>
    </cofactor>
</comment>
<reference evidence="5" key="1">
    <citation type="submission" date="2016-11" db="EMBL/GenBank/DDBJ databases">
        <title>Actinomyces gypaetusis sp. nov. isolated from Gypaetus barbatus in Qinghai Tibet Plateau China.</title>
        <authorList>
            <person name="Meng X."/>
        </authorList>
    </citation>
    <scope>NUCLEOTIDE SEQUENCE [LARGE SCALE GENOMIC DNA]</scope>
    <source>
        <strain evidence="5">DSM 15383</strain>
    </source>
</reference>
<name>A0A1Q5PNY1_9ACTO</name>
<dbReference type="PROSITE" id="PS51462">
    <property type="entry name" value="NUDIX"/>
    <property type="match status" value="1"/>
</dbReference>
<feature type="domain" description="Nudix hydrolase" evidence="3">
    <location>
        <begin position="24"/>
        <end position="176"/>
    </location>
</feature>
<evidence type="ECO:0000313" key="5">
    <source>
        <dbReference type="Proteomes" id="UP000186465"/>
    </source>
</evidence>
<gene>
    <name evidence="4" type="ORF">BM477_04690</name>
</gene>
<dbReference type="InterPro" id="IPR000086">
    <property type="entry name" value="NUDIX_hydrolase_dom"/>
</dbReference>